<accession>A0A7I7QK77</accession>
<dbReference type="PRINTS" id="PR00080">
    <property type="entry name" value="SDRFAMILY"/>
</dbReference>
<reference evidence="3 4" key="1">
    <citation type="journal article" date="2019" name="Emerg. Microbes Infect.">
        <title>Comprehensive subspecies identification of 175 nontuberculous mycobacteria species based on 7547 genomic profiles.</title>
        <authorList>
            <person name="Matsumoto Y."/>
            <person name="Kinjo T."/>
            <person name="Motooka D."/>
            <person name="Nabeya D."/>
            <person name="Jung N."/>
            <person name="Uechi K."/>
            <person name="Horii T."/>
            <person name="Iida T."/>
            <person name="Fujita J."/>
            <person name="Nakamura S."/>
        </authorList>
    </citation>
    <scope>NUCLEOTIDE SEQUENCE [LARGE SCALE GENOMIC DNA]</scope>
    <source>
        <strain evidence="3 4">JCM 17899</strain>
    </source>
</reference>
<comment type="similarity">
    <text evidence="1">Belongs to the short-chain dehydrogenases/reductases (SDR) family.</text>
</comment>
<dbReference type="EMBL" id="AP022588">
    <property type="protein sequence ID" value="BBY26500.1"/>
    <property type="molecule type" value="Genomic_DNA"/>
</dbReference>
<dbReference type="GO" id="GO:0016491">
    <property type="term" value="F:oxidoreductase activity"/>
    <property type="evidence" value="ECO:0007669"/>
    <property type="project" value="UniProtKB-KW"/>
</dbReference>
<sequence>MCAFLDRAGATLWLVRASAWRGPTGRTDMGYADDLFDLTDRVVLVTGGSRGLGREMAFAAAECGADVVIASRDIDSCVVTAEEIAASTGRDAFPYQVHVGRWEQLDGLVDSTYERFGKVDVLINNAGMSPLYDSLSSVTEKLFDAVVNLNLKGPFRLSSLIGERMVADGGGSIINVSSTGSLRPDPYMLPYAAAKAGLNALTEGLAKAYGPTVRVNTLMAGPFLTDVSKAWDVGGDSFSHLAVRRPGQPSEIVGAALFLASDASSFTTGSILRADGGIP</sequence>
<dbReference type="CDD" id="cd05233">
    <property type="entry name" value="SDR_c"/>
    <property type="match status" value="1"/>
</dbReference>
<dbReference type="InterPro" id="IPR002347">
    <property type="entry name" value="SDR_fam"/>
</dbReference>
<evidence type="ECO:0000256" key="2">
    <source>
        <dbReference type="ARBA" id="ARBA00023002"/>
    </source>
</evidence>
<dbReference type="InterPro" id="IPR020904">
    <property type="entry name" value="Sc_DH/Rdtase_CS"/>
</dbReference>
<evidence type="ECO:0000313" key="3">
    <source>
        <dbReference type="EMBL" id="BBY26500.1"/>
    </source>
</evidence>
<dbReference type="PRINTS" id="PR00081">
    <property type="entry name" value="GDHRDH"/>
</dbReference>
<dbReference type="Pfam" id="PF13561">
    <property type="entry name" value="adh_short_C2"/>
    <property type="match status" value="1"/>
</dbReference>
<protein>
    <submittedName>
        <fullName evidence="3">Short-chain dehydrogenase</fullName>
    </submittedName>
</protein>
<gene>
    <name evidence="3" type="ORF">MSEDJ_05960</name>
</gene>
<name>A0A7I7QK77_9MYCO</name>
<dbReference type="FunFam" id="3.40.50.720:FF:000084">
    <property type="entry name" value="Short-chain dehydrogenase reductase"/>
    <property type="match status" value="1"/>
</dbReference>
<dbReference type="Proteomes" id="UP000467193">
    <property type="component" value="Chromosome"/>
</dbReference>
<dbReference type="InterPro" id="IPR036291">
    <property type="entry name" value="NAD(P)-bd_dom_sf"/>
</dbReference>
<dbReference type="Gene3D" id="3.40.50.720">
    <property type="entry name" value="NAD(P)-binding Rossmann-like Domain"/>
    <property type="match status" value="1"/>
</dbReference>
<dbReference type="KEGG" id="msei:MSEDJ_05960"/>
<evidence type="ECO:0000256" key="1">
    <source>
        <dbReference type="ARBA" id="ARBA00006484"/>
    </source>
</evidence>
<organism evidence="3 4">
    <name type="scientific">Mycolicibacterium sediminis</name>
    <dbReference type="NCBI Taxonomy" id="1286180"/>
    <lineage>
        <taxon>Bacteria</taxon>
        <taxon>Bacillati</taxon>
        <taxon>Actinomycetota</taxon>
        <taxon>Actinomycetes</taxon>
        <taxon>Mycobacteriales</taxon>
        <taxon>Mycobacteriaceae</taxon>
        <taxon>Mycolicibacterium</taxon>
    </lineage>
</organism>
<proteinExistence type="inferred from homology"/>
<dbReference type="SUPFAM" id="SSF51735">
    <property type="entry name" value="NAD(P)-binding Rossmann-fold domains"/>
    <property type="match status" value="1"/>
</dbReference>
<keyword evidence="4" id="KW-1185">Reference proteome</keyword>
<keyword evidence="2" id="KW-0560">Oxidoreductase</keyword>
<dbReference type="PROSITE" id="PS00061">
    <property type="entry name" value="ADH_SHORT"/>
    <property type="match status" value="1"/>
</dbReference>
<dbReference type="AlphaFoldDB" id="A0A7I7QK77"/>
<dbReference type="PANTHER" id="PTHR43639">
    <property type="entry name" value="OXIDOREDUCTASE, SHORT-CHAIN DEHYDROGENASE/REDUCTASE FAMILY (AFU_ORTHOLOGUE AFUA_5G02870)"/>
    <property type="match status" value="1"/>
</dbReference>
<dbReference type="PANTHER" id="PTHR43639:SF1">
    <property type="entry name" value="SHORT-CHAIN DEHYDROGENASE_REDUCTASE FAMILY PROTEIN"/>
    <property type="match status" value="1"/>
</dbReference>
<evidence type="ECO:0000313" key="4">
    <source>
        <dbReference type="Proteomes" id="UP000467193"/>
    </source>
</evidence>